<accession>A0A645H1A6</accession>
<sequence length="132" mass="14624">MTIWQAGAAAAIIRRNCSKRCSWQWRPTGMTAWTFSAGWQRSWRTTLPAASLRPWRRPGTACFKAAPIRSPSVAAAIRTTGPVARSWRKPKADLPGVCWRCSGAIRASASKRAITICIMKTNCWKKSCNATN</sequence>
<reference evidence="1" key="1">
    <citation type="submission" date="2019-08" db="EMBL/GenBank/DDBJ databases">
        <authorList>
            <person name="Kucharzyk K."/>
            <person name="Murdoch R.W."/>
            <person name="Higgins S."/>
            <person name="Loffler F."/>
        </authorList>
    </citation>
    <scope>NUCLEOTIDE SEQUENCE</scope>
</reference>
<proteinExistence type="predicted"/>
<name>A0A645H1A6_9ZZZZ</name>
<dbReference type="EMBL" id="VSSQ01083929">
    <property type="protein sequence ID" value="MPN32102.1"/>
    <property type="molecule type" value="Genomic_DNA"/>
</dbReference>
<comment type="caution">
    <text evidence="1">The sequence shown here is derived from an EMBL/GenBank/DDBJ whole genome shotgun (WGS) entry which is preliminary data.</text>
</comment>
<gene>
    <name evidence="1" type="ORF">SDC9_179578</name>
</gene>
<evidence type="ECO:0000313" key="1">
    <source>
        <dbReference type="EMBL" id="MPN32102.1"/>
    </source>
</evidence>
<organism evidence="1">
    <name type="scientific">bioreactor metagenome</name>
    <dbReference type="NCBI Taxonomy" id="1076179"/>
    <lineage>
        <taxon>unclassified sequences</taxon>
        <taxon>metagenomes</taxon>
        <taxon>ecological metagenomes</taxon>
    </lineage>
</organism>
<protein>
    <submittedName>
        <fullName evidence="1">Uncharacterized protein</fullName>
    </submittedName>
</protein>
<dbReference type="AlphaFoldDB" id="A0A645H1A6"/>